<dbReference type="VEuPathDB" id="VectorBase:AMAM018532"/>
<dbReference type="EnsemblMetazoa" id="AMAM018532-RA">
    <property type="protein sequence ID" value="AMAM018532-PA"/>
    <property type="gene ID" value="AMAM018532"/>
</dbReference>
<dbReference type="AlphaFoldDB" id="A0A182T2Y0"/>
<feature type="compositionally biased region" description="Gly residues" evidence="1">
    <location>
        <begin position="19"/>
        <end position="35"/>
    </location>
</feature>
<sequence length="205" mass="21303">MARTAAAGASGQITRDGTAGSGGADGRGGVGGGSGFNLLASHGPPNGISKRQRNANDGHKFHRLSLDDEGGNVKPLVMNGKSKSSQDELQVRLGLFLENNSRRTNRGANQSCSSLTSANTSPVSTLTGSSEADVSRVLQLQEPNPYHTGCESIGSMMSISEQSNASSSPVSRRHSVTTSQSGSNVDELLAFKSRRTTVRRSARSG</sequence>
<protein>
    <submittedName>
        <fullName evidence="2">Uncharacterized protein</fullName>
    </submittedName>
</protein>
<evidence type="ECO:0000256" key="1">
    <source>
        <dbReference type="SAM" id="MobiDB-lite"/>
    </source>
</evidence>
<feature type="compositionally biased region" description="Polar residues" evidence="1">
    <location>
        <begin position="106"/>
        <end position="130"/>
    </location>
</feature>
<organism evidence="2 3">
    <name type="scientific">Anopheles maculatus</name>
    <dbReference type="NCBI Taxonomy" id="74869"/>
    <lineage>
        <taxon>Eukaryota</taxon>
        <taxon>Metazoa</taxon>
        <taxon>Ecdysozoa</taxon>
        <taxon>Arthropoda</taxon>
        <taxon>Hexapoda</taxon>
        <taxon>Insecta</taxon>
        <taxon>Pterygota</taxon>
        <taxon>Neoptera</taxon>
        <taxon>Endopterygota</taxon>
        <taxon>Diptera</taxon>
        <taxon>Nematocera</taxon>
        <taxon>Culicoidea</taxon>
        <taxon>Culicidae</taxon>
        <taxon>Anophelinae</taxon>
        <taxon>Anopheles</taxon>
        <taxon>Anopheles maculatus group</taxon>
    </lineage>
</organism>
<name>A0A182T2Y0_9DIPT</name>
<evidence type="ECO:0000313" key="3">
    <source>
        <dbReference type="Proteomes" id="UP000075901"/>
    </source>
</evidence>
<dbReference type="Proteomes" id="UP000075901">
    <property type="component" value="Unassembled WGS sequence"/>
</dbReference>
<keyword evidence="3" id="KW-1185">Reference proteome</keyword>
<feature type="region of interest" description="Disordered" evidence="1">
    <location>
        <begin position="100"/>
        <end position="130"/>
    </location>
</feature>
<reference evidence="3" key="1">
    <citation type="submission" date="2013-09" db="EMBL/GenBank/DDBJ databases">
        <title>The Genome Sequence of Anopheles maculatus species B.</title>
        <authorList>
            <consortium name="The Broad Institute Genomics Platform"/>
            <person name="Neafsey D.E."/>
            <person name="Besansky N."/>
            <person name="Howell P."/>
            <person name="Walton C."/>
            <person name="Young S.K."/>
            <person name="Zeng Q."/>
            <person name="Gargeya S."/>
            <person name="Fitzgerald M."/>
            <person name="Haas B."/>
            <person name="Abouelleil A."/>
            <person name="Allen A.W."/>
            <person name="Alvarado L."/>
            <person name="Arachchi H.M."/>
            <person name="Berlin A.M."/>
            <person name="Chapman S.B."/>
            <person name="Gainer-Dewar J."/>
            <person name="Goldberg J."/>
            <person name="Griggs A."/>
            <person name="Gujja S."/>
            <person name="Hansen M."/>
            <person name="Howarth C."/>
            <person name="Imamovic A."/>
            <person name="Ireland A."/>
            <person name="Larimer J."/>
            <person name="McCowan C."/>
            <person name="Murphy C."/>
            <person name="Pearson M."/>
            <person name="Poon T.W."/>
            <person name="Priest M."/>
            <person name="Roberts A."/>
            <person name="Saif S."/>
            <person name="Shea T."/>
            <person name="Sisk P."/>
            <person name="Sykes S."/>
            <person name="Wortman J."/>
            <person name="Nusbaum C."/>
            <person name="Birren B."/>
        </authorList>
    </citation>
    <scope>NUCLEOTIDE SEQUENCE [LARGE SCALE GENOMIC DNA]</scope>
    <source>
        <strain evidence="3">maculatus3</strain>
    </source>
</reference>
<feature type="compositionally biased region" description="Polar residues" evidence="1">
    <location>
        <begin position="159"/>
        <end position="184"/>
    </location>
</feature>
<feature type="compositionally biased region" description="Basic residues" evidence="1">
    <location>
        <begin position="192"/>
        <end position="205"/>
    </location>
</feature>
<reference evidence="2" key="2">
    <citation type="submission" date="2020-05" db="UniProtKB">
        <authorList>
            <consortium name="EnsemblMetazoa"/>
        </authorList>
    </citation>
    <scope>IDENTIFICATION</scope>
    <source>
        <strain evidence="2">maculatus3</strain>
    </source>
</reference>
<proteinExistence type="predicted"/>
<evidence type="ECO:0000313" key="2">
    <source>
        <dbReference type="EnsemblMetazoa" id="AMAM018532-PA"/>
    </source>
</evidence>
<accession>A0A182T2Y0</accession>
<feature type="region of interest" description="Disordered" evidence="1">
    <location>
        <begin position="159"/>
        <end position="205"/>
    </location>
</feature>
<feature type="region of interest" description="Disordered" evidence="1">
    <location>
        <begin position="1"/>
        <end position="72"/>
    </location>
</feature>